<dbReference type="WBParaSite" id="JU765_v2.g12238.t1">
    <property type="protein sequence ID" value="JU765_v2.g12238.t1"/>
    <property type="gene ID" value="JU765_v2.g12238"/>
</dbReference>
<organism evidence="1 2">
    <name type="scientific">Panagrolaimus sp. JU765</name>
    <dbReference type="NCBI Taxonomy" id="591449"/>
    <lineage>
        <taxon>Eukaryota</taxon>
        <taxon>Metazoa</taxon>
        <taxon>Ecdysozoa</taxon>
        <taxon>Nematoda</taxon>
        <taxon>Chromadorea</taxon>
        <taxon>Rhabditida</taxon>
        <taxon>Tylenchina</taxon>
        <taxon>Panagrolaimomorpha</taxon>
        <taxon>Panagrolaimoidea</taxon>
        <taxon>Panagrolaimidae</taxon>
        <taxon>Panagrolaimus</taxon>
    </lineage>
</organism>
<name>A0AC34Q2F0_9BILA</name>
<dbReference type="Proteomes" id="UP000887576">
    <property type="component" value="Unplaced"/>
</dbReference>
<protein>
    <submittedName>
        <fullName evidence="2">Uncharacterized protein</fullName>
    </submittedName>
</protein>
<evidence type="ECO:0000313" key="1">
    <source>
        <dbReference type="Proteomes" id="UP000887576"/>
    </source>
</evidence>
<proteinExistence type="predicted"/>
<accession>A0AC34Q2F0</accession>
<sequence>MPKLLEHDKDGFLLDDRRGKREVVMADWKPKKPVDGKIRIEIPDKDDQLLLFQFFTENFMESSNFIKYYGKNALI</sequence>
<evidence type="ECO:0000313" key="2">
    <source>
        <dbReference type="WBParaSite" id="JU765_v2.g12238.t1"/>
    </source>
</evidence>
<reference evidence="2" key="1">
    <citation type="submission" date="2022-11" db="UniProtKB">
        <authorList>
            <consortium name="WormBaseParasite"/>
        </authorList>
    </citation>
    <scope>IDENTIFICATION</scope>
</reference>